<dbReference type="Proteomes" id="UP000278756">
    <property type="component" value="Chromosome 2"/>
</dbReference>
<dbReference type="RefSeq" id="WP_126423855.1">
    <property type="nucleotide sequence ID" value="NZ_AP018828.1"/>
</dbReference>
<dbReference type="CDD" id="cd06550">
    <property type="entry name" value="TM_ABC_iron-siderophores_like"/>
    <property type="match status" value="1"/>
</dbReference>
<dbReference type="EMBL" id="AP018828">
    <property type="protein sequence ID" value="BBF82255.1"/>
    <property type="molecule type" value="Genomic_DNA"/>
</dbReference>
<evidence type="ECO:0000256" key="4">
    <source>
        <dbReference type="ARBA" id="ARBA00022475"/>
    </source>
</evidence>
<evidence type="ECO:0000256" key="2">
    <source>
        <dbReference type="ARBA" id="ARBA00007935"/>
    </source>
</evidence>
<feature type="transmembrane region" description="Helical" evidence="8">
    <location>
        <begin position="270"/>
        <end position="288"/>
    </location>
</feature>
<comment type="subcellular location">
    <subcellularLocation>
        <location evidence="1">Cell membrane</location>
        <topology evidence="1">Multi-pass membrane protein</topology>
    </subcellularLocation>
</comment>
<comment type="similarity">
    <text evidence="2">Belongs to the binding-protein-dependent transport system permease family. FecCD subfamily.</text>
</comment>
<keyword evidence="6 8" id="KW-1133">Transmembrane helix</keyword>
<dbReference type="GO" id="GO:0015889">
    <property type="term" value="P:cobalamin transport"/>
    <property type="evidence" value="ECO:0007669"/>
    <property type="project" value="TreeGrafter"/>
</dbReference>
<keyword evidence="4" id="KW-1003">Cell membrane</keyword>
<evidence type="ECO:0000256" key="8">
    <source>
        <dbReference type="SAM" id="Phobius"/>
    </source>
</evidence>
<dbReference type="InterPro" id="IPR000522">
    <property type="entry name" value="ABC_transptr_permease_BtuC"/>
</dbReference>
<proteinExistence type="inferred from homology"/>
<evidence type="ECO:0000256" key="3">
    <source>
        <dbReference type="ARBA" id="ARBA00022448"/>
    </source>
</evidence>
<reference evidence="10" key="2">
    <citation type="journal article" date="2017" name="Plant Physiol. Biochem.">
        <title>Differential oxidative and antioxidative response of duckweed Lemna minor toward plant growth promoting/inhibiting bacteria.</title>
        <authorList>
            <person name="Ishizawa H."/>
            <person name="Kuroda M."/>
            <person name="Morikawa M."/>
            <person name="Ike M."/>
        </authorList>
    </citation>
    <scope>NUCLEOTIDE SEQUENCE [LARGE SCALE GENOMIC DNA]</scope>
    <source>
        <strain evidence="10">M6</strain>
    </source>
</reference>
<feature type="transmembrane region" description="Helical" evidence="8">
    <location>
        <begin position="83"/>
        <end position="106"/>
    </location>
</feature>
<evidence type="ECO:0000313" key="9">
    <source>
        <dbReference type="EMBL" id="BBF82255.1"/>
    </source>
</evidence>
<name>A0A3G9G8C2_9CAUL</name>
<evidence type="ECO:0000256" key="7">
    <source>
        <dbReference type="ARBA" id="ARBA00023136"/>
    </source>
</evidence>
<gene>
    <name evidence="9" type="ORF">EM6_2887</name>
</gene>
<keyword evidence="3" id="KW-0813">Transport</keyword>
<dbReference type="PANTHER" id="PTHR30472:SF29">
    <property type="entry name" value="VITAMIN B12 IMPORT SYSTEM PERMEASE PROTEIN BTUC"/>
    <property type="match status" value="1"/>
</dbReference>
<evidence type="ECO:0000256" key="6">
    <source>
        <dbReference type="ARBA" id="ARBA00022989"/>
    </source>
</evidence>
<keyword evidence="5 8" id="KW-0812">Transmembrane</keyword>
<dbReference type="InterPro" id="IPR037294">
    <property type="entry name" value="ABC_BtuC-like"/>
</dbReference>
<feature type="transmembrane region" description="Helical" evidence="8">
    <location>
        <begin position="226"/>
        <end position="250"/>
    </location>
</feature>
<dbReference type="GO" id="GO:0022857">
    <property type="term" value="F:transmembrane transporter activity"/>
    <property type="evidence" value="ECO:0007669"/>
    <property type="project" value="InterPro"/>
</dbReference>
<dbReference type="SUPFAM" id="SSF81345">
    <property type="entry name" value="ABC transporter involved in vitamin B12 uptake, BtuC"/>
    <property type="match status" value="1"/>
</dbReference>
<dbReference type="PANTHER" id="PTHR30472">
    <property type="entry name" value="FERRIC ENTEROBACTIN TRANSPORT SYSTEM PERMEASE PROTEIN"/>
    <property type="match status" value="1"/>
</dbReference>
<sequence length="326" mass="33092">MKIGIILALSAALLLVLLMGMGEVALRPADYAEALRAPGSLAGDILWQIRLPRNLCALLVGAMLGVAGAVAQGYFRNPLAEPGLMGVSGGAGLGAAVAIVLGLGLTPGAVEGFALLFAGGVSLIILAFVSRFPDRQALILLGVGLSSLTGALMALVFNLSPSPVTTAEILGWMMGSVENRSWTDAAMAAGGLLLSALMLWRVGPGLRLLTLGEDTARSQGVDLRQLAALSVVAISVLAGLAVAVSGVIGFVGLAAPHLVRGLGVRDPYRLIAPSGLAGGVMVLLADGAVRLLPTSTDIRLGVLTSLIGAPLFAILAWKSAKEWVQG</sequence>
<dbReference type="Gene3D" id="1.10.3470.10">
    <property type="entry name" value="ABC transporter involved in vitamin B12 uptake, BtuC"/>
    <property type="match status" value="1"/>
</dbReference>
<dbReference type="AlphaFoldDB" id="A0A3G9G8C2"/>
<evidence type="ECO:0000256" key="1">
    <source>
        <dbReference type="ARBA" id="ARBA00004651"/>
    </source>
</evidence>
<feature type="transmembrane region" description="Helical" evidence="8">
    <location>
        <begin position="137"/>
        <end position="161"/>
    </location>
</feature>
<organism evidence="9 10">
    <name type="scientific">Asticcacaulis excentricus</name>
    <dbReference type="NCBI Taxonomy" id="78587"/>
    <lineage>
        <taxon>Bacteria</taxon>
        <taxon>Pseudomonadati</taxon>
        <taxon>Pseudomonadota</taxon>
        <taxon>Alphaproteobacteria</taxon>
        <taxon>Caulobacterales</taxon>
        <taxon>Caulobacteraceae</taxon>
        <taxon>Asticcacaulis</taxon>
    </lineage>
</organism>
<feature type="transmembrane region" description="Helical" evidence="8">
    <location>
        <begin position="300"/>
        <end position="317"/>
    </location>
</feature>
<dbReference type="OrthoDB" id="9811975at2"/>
<feature type="transmembrane region" description="Helical" evidence="8">
    <location>
        <begin position="52"/>
        <end position="71"/>
    </location>
</feature>
<protein>
    <submittedName>
        <fullName evidence="9">Vitamin B12 ABC transporter, permease component BtuC</fullName>
    </submittedName>
</protein>
<keyword evidence="7 8" id="KW-0472">Membrane</keyword>
<dbReference type="Pfam" id="PF01032">
    <property type="entry name" value="FecCD"/>
    <property type="match status" value="1"/>
</dbReference>
<dbReference type="GO" id="GO:0005886">
    <property type="term" value="C:plasma membrane"/>
    <property type="evidence" value="ECO:0007669"/>
    <property type="project" value="UniProtKB-SubCell"/>
</dbReference>
<evidence type="ECO:0000256" key="5">
    <source>
        <dbReference type="ARBA" id="ARBA00022692"/>
    </source>
</evidence>
<reference evidence="10" key="1">
    <citation type="journal article" date="2017" name="Biotechnol. Biofuels">
        <title>Evaluation of environmental bacterial communities as a factor affecting the growth of duckweed Lemna minor.</title>
        <authorList>
            <person name="Ishizawa H."/>
            <person name="Kuroda M."/>
            <person name="Morikawa M."/>
            <person name="Ike M."/>
        </authorList>
    </citation>
    <scope>NUCLEOTIDE SEQUENCE [LARGE SCALE GENOMIC DNA]</scope>
    <source>
        <strain evidence="10">M6</strain>
    </source>
</reference>
<evidence type="ECO:0000313" key="10">
    <source>
        <dbReference type="Proteomes" id="UP000278756"/>
    </source>
</evidence>
<feature type="transmembrane region" description="Helical" evidence="8">
    <location>
        <begin position="112"/>
        <end position="130"/>
    </location>
</feature>
<accession>A0A3G9G8C2</accession>